<organism evidence="3 4">
    <name type="scientific">Neiella marina</name>
    <dbReference type="NCBI Taxonomy" id="508461"/>
    <lineage>
        <taxon>Bacteria</taxon>
        <taxon>Pseudomonadati</taxon>
        <taxon>Pseudomonadota</taxon>
        <taxon>Gammaproteobacteria</taxon>
        <taxon>Alteromonadales</taxon>
        <taxon>Echinimonadaceae</taxon>
        <taxon>Neiella</taxon>
    </lineage>
</organism>
<keyword evidence="1" id="KW-0472">Membrane</keyword>
<reference evidence="4" key="1">
    <citation type="journal article" date="2019" name="Int. J. Syst. Evol. Microbiol.">
        <title>The Global Catalogue of Microorganisms (GCM) 10K type strain sequencing project: providing services to taxonomists for standard genome sequencing and annotation.</title>
        <authorList>
            <consortium name="The Broad Institute Genomics Platform"/>
            <consortium name="The Broad Institute Genome Sequencing Center for Infectious Disease"/>
            <person name="Wu L."/>
            <person name="Ma J."/>
        </authorList>
    </citation>
    <scope>NUCLEOTIDE SEQUENCE [LARGE SCALE GENOMIC DNA]</scope>
    <source>
        <strain evidence="4">CGMCC 1.10130</strain>
    </source>
</reference>
<evidence type="ECO:0000256" key="1">
    <source>
        <dbReference type="SAM" id="Phobius"/>
    </source>
</evidence>
<dbReference type="InterPro" id="IPR013587">
    <property type="entry name" value="Nitrate/nitrite_sensing"/>
</dbReference>
<dbReference type="EMBL" id="BMDX01000010">
    <property type="protein sequence ID" value="GGA79809.1"/>
    <property type="molecule type" value="Genomic_DNA"/>
</dbReference>
<evidence type="ECO:0000313" key="3">
    <source>
        <dbReference type="EMBL" id="GGA79809.1"/>
    </source>
</evidence>
<feature type="domain" description="Nitrate/nitrite sensing protein" evidence="2">
    <location>
        <begin position="49"/>
        <end position="252"/>
    </location>
</feature>
<dbReference type="OrthoDB" id="9180266at2"/>
<name>A0A8J2XPG3_9GAMM</name>
<evidence type="ECO:0000259" key="2">
    <source>
        <dbReference type="Pfam" id="PF08376"/>
    </source>
</evidence>
<dbReference type="AlphaFoldDB" id="A0A8J2XPG3"/>
<keyword evidence="1" id="KW-1133">Transmembrane helix</keyword>
<evidence type="ECO:0000313" key="4">
    <source>
        <dbReference type="Proteomes" id="UP000619743"/>
    </source>
</evidence>
<comment type="caution">
    <text evidence="3">The sequence shown here is derived from an EMBL/GenBank/DDBJ whole genome shotgun (WGS) entry which is preliminary data.</text>
</comment>
<protein>
    <recommendedName>
        <fullName evidence="2">Nitrate/nitrite sensing protein domain-containing protein</fullName>
    </recommendedName>
</protein>
<keyword evidence="1" id="KW-0812">Transmembrane</keyword>
<proteinExistence type="predicted"/>
<dbReference type="RefSeq" id="WP_087505886.1">
    <property type="nucleotide sequence ID" value="NZ_BMDX01000010.1"/>
</dbReference>
<accession>A0A8J2XPG3</accession>
<dbReference type="Pfam" id="PF08376">
    <property type="entry name" value="NIT"/>
    <property type="match status" value="1"/>
</dbReference>
<keyword evidence="4" id="KW-1185">Reference proteome</keyword>
<feature type="transmembrane region" description="Helical" evidence="1">
    <location>
        <begin position="6"/>
        <end position="27"/>
    </location>
</feature>
<gene>
    <name evidence="3" type="ORF">GCM10011369_22240</name>
</gene>
<dbReference type="Proteomes" id="UP000619743">
    <property type="component" value="Unassembled WGS sequence"/>
</dbReference>
<sequence>MNSYLNIILMVVAISALLIVVMWFSNYRIRQQANMRYQQGIDWLQQLRKLLTSVQQHRGLTNGYLNGDDSAKIRIAELQRQISQVIAKLNQQGQWIKRSERWSSIQDHWARLSTNYINHQASYALEQHNRLVMNVLHLIEDCAEQHHLQELQLTSNQPAEELWKSTLFNAEYIGQARALGTGVAASAHCGSVERIRLKYLHSKLEEYQLSVATSQIKGKLSPLLSSMEANVMVSHPSIKPADYFALATEALDTVLVGFDQGLEQLNRQIKTT</sequence>